<dbReference type="EMBL" id="CP042239">
    <property type="protein sequence ID" value="QDX26540.1"/>
    <property type="molecule type" value="Genomic_DNA"/>
</dbReference>
<keyword evidence="1" id="KW-0472">Membrane</keyword>
<sequence>MNPALLWSAAVIGACVYCVARSMVDFRRRNYVWGALGLASGLLLLLVPMPTHAVKVELPQATGG</sequence>
<name>A0A518RGG6_9SPHN</name>
<evidence type="ECO:0000256" key="1">
    <source>
        <dbReference type="SAM" id="Phobius"/>
    </source>
</evidence>
<dbReference type="Proteomes" id="UP000318055">
    <property type="component" value="Chromosome"/>
</dbReference>
<keyword evidence="1" id="KW-0812">Transmembrane</keyword>
<keyword evidence="1" id="KW-1133">Transmembrane helix</keyword>
<accession>A0A518RGG6</accession>
<feature type="transmembrane region" description="Helical" evidence="1">
    <location>
        <begin position="30"/>
        <end position="47"/>
    </location>
</feature>
<reference evidence="2 3" key="1">
    <citation type="submission" date="2019-07" db="EMBL/GenBank/DDBJ databases">
        <title>Sphingomonas alkalisoli sp. nov., isolated from rhizosphere soil of Suaedae salsa.</title>
        <authorList>
            <person name="Zhang H."/>
            <person name="Xu L."/>
            <person name="Zhang J.-X."/>
            <person name="Sun J.-Q."/>
        </authorList>
    </citation>
    <scope>NUCLEOTIDE SEQUENCE [LARGE SCALE GENOMIC DNA]</scope>
    <source>
        <strain evidence="2 3">XS-10</strain>
    </source>
</reference>
<dbReference type="OrthoDB" id="7574587at2"/>
<keyword evidence="3" id="KW-1185">Reference proteome</keyword>
<proteinExistence type="predicted"/>
<protein>
    <submittedName>
        <fullName evidence="2">Uncharacterized protein</fullName>
    </submittedName>
</protein>
<dbReference type="AlphaFoldDB" id="A0A518RGG6"/>
<evidence type="ECO:0000313" key="3">
    <source>
        <dbReference type="Proteomes" id="UP000318055"/>
    </source>
</evidence>
<dbReference type="KEGG" id="ssua:FPZ54_11240"/>
<organism evidence="2 3">
    <name type="scientific">Sphingomonas suaedae</name>
    <dbReference type="NCBI Taxonomy" id="2599297"/>
    <lineage>
        <taxon>Bacteria</taxon>
        <taxon>Pseudomonadati</taxon>
        <taxon>Pseudomonadota</taxon>
        <taxon>Alphaproteobacteria</taxon>
        <taxon>Sphingomonadales</taxon>
        <taxon>Sphingomonadaceae</taxon>
        <taxon>Sphingomonas</taxon>
    </lineage>
</organism>
<gene>
    <name evidence="2" type="ORF">FPZ54_11240</name>
</gene>
<evidence type="ECO:0000313" key="2">
    <source>
        <dbReference type="EMBL" id="QDX26540.1"/>
    </source>
</evidence>